<keyword evidence="1" id="KW-0472">Membrane</keyword>
<accession>X0ZGC8</accession>
<evidence type="ECO:0000313" key="2">
    <source>
        <dbReference type="EMBL" id="GAG57232.1"/>
    </source>
</evidence>
<comment type="caution">
    <text evidence="2">The sequence shown here is derived from an EMBL/GenBank/DDBJ whole genome shotgun (WGS) entry which is preliminary data.</text>
</comment>
<protein>
    <submittedName>
        <fullName evidence="2">Uncharacterized protein</fullName>
    </submittedName>
</protein>
<proteinExistence type="predicted"/>
<organism evidence="2">
    <name type="scientific">marine sediment metagenome</name>
    <dbReference type="NCBI Taxonomy" id="412755"/>
    <lineage>
        <taxon>unclassified sequences</taxon>
        <taxon>metagenomes</taxon>
        <taxon>ecological metagenomes</taxon>
    </lineage>
</organism>
<gene>
    <name evidence="2" type="ORF">S01H4_13791</name>
</gene>
<name>X0ZGC8_9ZZZZ</name>
<evidence type="ECO:0000256" key="1">
    <source>
        <dbReference type="SAM" id="Phobius"/>
    </source>
</evidence>
<feature type="transmembrane region" description="Helical" evidence="1">
    <location>
        <begin position="41"/>
        <end position="60"/>
    </location>
</feature>
<keyword evidence="1" id="KW-1133">Transmembrane helix</keyword>
<dbReference type="EMBL" id="BART01006066">
    <property type="protein sequence ID" value="GAG57232.1"/>
    <property type="molecule type" value="Genomic_DNA"/>
</dbReference>
<dbReference type="AlphaFoldDB" id="X0ZGC8"/>
<feature type="transmembrane region" description="Helical" evidence="1">
    <location>
        <begin position="76"/>
        <end position="97"/>
    </location>
</feature>
<reference evidence="2" key="1">
    <citation type="journal article" date="2014" name="Front. Microbiol.">
        <title>High frequency of phylogenetically diverse reductive dehalogenase-homologous genes in deep subseafloor sedimentary metagenomes.</title>
        <authorList>
            <person name="Kawai M."/>
            <person name="Futagami T."/>
            <person name="Toyoda A."/>
            <person name="Takaki Y."/>
            <person name="Nishi S."/>
            <person name="Hori S."/>
            <person name="Arai W."/>
            <person name="Tsubouchi T."/>
            <person name="Morono Y."/>
            <person name="Uchiyama I."/>
            <person name="Ito T."/>
            <person name="Fujiyama A."/>
            <person name="Inagaki F."/>
            <person name="Takami H."/>
        </authorList>
    </citation>
    <scope>NUCLEOTIDE SEQUENCE</scope>
    <source>
        <strain evidence="2">Expedition CK06-06</strain>
    </source>
</reference>
<keyword evidence="1" id="KW-0812">Transmembrane</keyword>
<sequence length="107" mass="11615">AGSTSFTVIPSNPDLVAYSGGLGVALIFGIIMLLDWTSHDIAGAAAIFPVFLSQFCYGIVEGSMFFHFPRSVFKDVGMIVMLICYTVGLLVSIVWLINDVLDRYDEG</sequence>
<feature type="non-terminal residue" evidence="2">
    <location>
        <position position="1"/>
    </location>
</feature>
<feature type="transmembrane region" description="Helical" evidence="1">
    <location>
        <begin position="15"/>
        <end position="34"/>
    </location>
</feature>